<comment type="similarity">
    <text evidence="1">Belongs to the short-chain dehydrogenases/reductases (SDR) family.</text>
</comment>
<comment type="caution">
    <text evidence="3">The sequence shown here is derived from an EMBL/GenBank/DDBJ whole genome shotgun (WGS) entry which is preliminary data.</text>
</comment>
<keyword evidence="2" id="KW-0560">Oxidoreductase</keyword>
<dbReference type="EMBL" id="BRPK01000007">
    <property type="protein sequence ID" value="GLB39827.1"/>
    <property type="molecule type" value="Genomic_DNA"/>
</dbReference>
<protein>
    <submittedName>
        <fullName evidence="3">Enoyl-(Acyl carrier protein) reductase</fullName>
    </submittedName>
</protein>
<evidence type="ECO:0000313" key="3">
    <source>
        <dbReference type="EMBL" id="GLB39827.1"/>
    </source>
</evidence>
<dbReference type="GO" id="GO:0005811">
    <property type="term" value="C:lipid droplet"/>
    <property type="evidence" value="ECO:0007669"/>
    <property type="project" value="TreeGrafter"/>
</dbReference>
<reference evidence="3" key="1">
    <citation type="submission" date="2022-07" db="EMBL/GenBank/DDBJ databases">
        <title>The genome of Lyophyllum shimeji provides insight into the initial evolution of ectomycorrhizal fungal genome.</title>
        <authorList>
            <person name="Kobayashi Y."/>
            <person name="Shibata T."/>
            <person name="Hirakawa H."/>
            <person name="Shigenobu S."/>
            <person name="Nishiyama T."/>
            <person name="Yamada A."/>
            <person name="Hasebe M."/>
            <person name="Kawaguchi M."/>
        </authorList>
    </citation>
    <scope>NUCLEOTIDE SEQUENCE</scope>
    <source>
        <strain evidence="3">AT787</strain>
    </source>
</reference>
<dbReference type="OrthoDB" id="2102561at2759"/>
<dbReference type="GO" id="GO:0005783">
    <property type="term" value="C:endoplasmic reticulum"/>
    <property type="evidence" value="ECO:0007669"/>
    <property type="project" value="TreeGrafter"/>
</dbReference>
<keyword evidence="4" id="KW-1185">Reference proteome</keyword>
<dbReference type="GO" id="GO:0000140">
    <property type="term" value="F:acylglycerone-phosphate reductase (NADP+) activity"/>
    <property type="evidence" value="ECO:0007669"/>
    <property type="project" value="TreeGrafter"/>
</dbReference>
<dbReference type="GO" id="GO:0006654">
    <property type="term" value="P:phosphatidic acid biosynthetic process"/>
    <property type="evidence" value="ECO:0007669"/>
    <property type="project" value="TreeGrafter"/>
</dbReference>
<evidence type="ECO:0000256" key="2">
    <source>
        <dbReference type="ARBA" id="ARBA00023002"/>
    </source>
</evidence>
<gene>
    <name evidence="3" type="ORF">LshimejAT787_0703370</name>
</gene>
<evidence type="ECO:0000256" key="1">
    <source>
        <dbReference type="ARBA" id="ARBA00006484"/>
    </source>
</evidence>
<dbReference type="PANTHER" id="PTHR44169">
    <property type="entry name" value="NADPH-DEPENDENT 1-ACYLDIHYDROXYACETONE PHOSPHATE REDUCTASE"/>
    <property type="match status" value="1"/>
</dbReference>
<evidence type="ECO:0000313" key="4">
    <source>
        <dbReference type="Proteomes" id="UP001063166"/>
    </source>
</evidence>
<proteinExistence type="inferred from homology"/>
<dbReference type="GO" id="GO:0019433">
    <property type="term" value="P:triglyceride catabolic process"/>
    <property type="evidence" value="ECO:0007669"/>
    <property type="project" value="TreeGrafter"/>
</dbReference>
<name>A0A9P3PR27_LYOSH</name>
<dbReference type="PANTHER" id="PTHR44169:SF6">
    <property type="entry name" value="NADPH-DEPENDENT 1-ACYLDIHYDROXYACETONE PHOSPHATE REDUCTASE"/>
    <property type="match status" value="1"/>
</dbReference>
<dbReference type="GO" id="GO:0004806">
    <property type="term" value="F:triacylglycerol lipase activity"/>
    <property type="evidence" value="ECO:0007669"/>
    <property type="project" value="TreeGrafter"/>
</dbReference>
<organism evidence="3 4">
    <name type="scientific">Lyophyllum shimeji</name>
    <name type="common">Hon-shimeji</name>
    <name type="synonym">Tricholoma shimeji</name>
    <dbReference type="NCBI Taxonomy" id="47721"/>
    <lineage>
        <taxon>Eukaryota</taxon>
        <taxon>Fungi</taxon>
        <taxon>Dikarya</taxon>
        <taxon>Basidiomycota</taxon>
        <taxon>Agaricomycotina</taxon>
        <taxon>Agaricomycetes</taxon>
        <taxon>Agaricomycetidae</taxon>
        <taxon>Agaricales</taxon>
        <taxon>Tricholomatineae</taxon>
        <taxon>Lyophyllaceae</taxon>
        <taxon>Lyophyllum</taxon>
    </lineage>
</organism>
<dbReference type="Proteomes" id="UP001063166">
    <property type="component" value="Unassembled WGS sequence"/>
</dbReference>
<dbReference type="AlphaFoldDB" id="A0A9P3PR27"/>
<sequence length="129" mass="14931">MHIVIQFAWSSRHFIKVVDVVTGSVKSNISRPNALPAHSLYKLMEKAYQEKRINVSQKNAMPTEIYARTVVTEVLEPKPRAWFWAGNQVFWVWLLDTFLGRTAFDWFLARSLIQLPPHPPVLVNLPFGK</sequence>
<accession>A0A9P3PR27</accession>